<gene>
    <name evidence="11" type="ORF">ECRA1380_LOCUS12836</name>
</gene>
<dbReference type="GO" id="GO:0031210">
    <property type="term" value="F:phosphatidylcholine binding"/>
    <property type="evidence" value="ECO:0007669"/>
    <property type="project" value="TreeGrafter"/>
</dbReference>
<dbReference type="GO" id="GO:0004105">
    <property type="term" value="F:choline-phosphate cytidylyltransferase activity"/>
    <property type="evidence" value="ECO:0007669"/>
    <property type="project" value="UniProtKB-EC"/>
</dbReference>
<keyword evidence="3" id="KW-0808">Transferase</keyword>
<dbReference type="NCBIfam" id="TIGR00125">
    <property type="entry name" value="cyt_tran_rel"/>
    <property type="match status" value="1"/>
</dbReference>
<evidence type="ECO:0000313" key="11">
    <source>
        <dbReference type="EMBL" id="CAE0387864.1"/>
    </source>
</evidence>
<feature type="compositionally biased region" description="Basic and acidic residues" evidence="9">
    <location>
        <begin position="37"/>
        <end position="52"/>
    </location>
</feature>
<dbReference type="InterPro" id="IPR045049">
    <property type="entry name" value="Pcy1-like"/>
</dbReference>
<evidence type="ECO:0000256" key="9">
    <source>
        <dbReference type="SAM" id="MobiDB-lite"/>
    </source>
</evidence>
<dbReference type="EMBL" id="HBIK01027385">
    <property type="protein sequence ID" value="CAE0387864.1"/>
    <property type="molecule type" value="Transcribed_RNA"/>
</dbReference>
<evidence type="ECO:0000256" key="6">
    <source>
        <dbReference type="ARBA" id="ARBA00023209"/>
    </source>
</evidence>
<dbReference type="InterPro" id="IPR041723">
    <property type="entry name" value="CCT"/>
</dbReference>
<dbReference type="InterPro" id="IPR004821">
    <property type="entry name" value="Cyt_trans-like"/>
</dbReference>
<evidence type="ECO:0000256" key="7">
    <source>
        <dbReference type="ARBA" id="ARBA00023264"/>
    </source>
</evidence>
<keyword evidence="5" id="KW-0443">Lipid metabolism</keyword>
<evidence type="ECO:0000256" key="1">
    <source>
        <dbReference type="ARBA" id="ARBA00010101"/>
    </source>
</evidence>
<dbReference type="Gene3D" id="3.40.50.620">
    <property type="entry name" value="HUPs"/>
    <property type="match status" value="1"/>
</dbReference>
<organism evidence="11">
    <name type="scientific">Euplotes crassus</name>
    <dbReference type="NCBI Taxonomy" id="5936"/>
    <lineage>
        <taxon>Eukaryota</taxon>
        <taxon>Sar</taxon>
        <taxon>Alveolata</taxon>
        <taxon>Ciliophora</taxon>
        <taxon>Intramacronucleata</taxon>
        <taxon>Spirotrichea</taxon>
        <taxon>Hypotrichia</taxon>
        <taxon>Euplotida</taxon>
        <taxon>Euplotidae</taxon>
        <taxon>Moneuplotes</taxon>
    </lineage>
</organism>
<dbReference type="PANTHER" id="PTHR10739:SF13">
    <property type="entry name" value="CHOLINE-PHOSPHATE CYTIDYLYLTRANSFERASE"/>
    <property type="match status" value="1"/>
</dbReference>
<feature type="domain" description="Cytidyltransferase-like" evidence="10">
    <location>
        <begin position="68"/>
        <end position="194"/>
    </location>
</feature>
<protein>
    <recommendedName>
        <fullName evidence="8">choline-phosphate cytidylyltransferase</fullName>
        <ecNumber evidence="8">2.7.7.15</ecNumber>
    </recommendedName>
</protein>
<evidence type="ECO:0000256" key="2">
    <source>
        <dbReference type="ARBA" id="ARBA00022516"/>
    </source>
</evidence>
<dbReference type="AlphaFoldDB" id="A0A7S3KLW6"/>
<evidence type="ECO:0000256" key="5">
    <source>
        <dbReference type="ARBA" id="ARBA00023098"/>
    </source>
</evidence>
<feature type="region of interest" description="Disordered" evidence="9">
    <location>
        <begin position="1"/>
        <end position="59"/>
    </location>
</feature>
<evidence type="ECO:0000256" key="4">
    <source>
        <dbReference type="ARBA" id="ARBA00022695"/>
    </source>
</evidence>
<dbReference type="PANTHER" id="PTHR10739">
    <property type="entry name" value="CYTIDYLYLTRANSFERASE"/>
    <property type="match status" value="1"/>
</dbReference>
<keyword evidence="4" id="KW-0548">Nucleotidyltransferase</keyword>
<name>A0A7S3KLW6_EUPCR</name>
<evidence type="ECO:0000256" key="3">
    <source>
        <dbReference type="ARBA" id="ARBA00022679"/>
    </source>
</evidence>
<proteinExistence type="inferred from homology"/>
<dbReference type="InterPro" id="IPR014729">
    <property type="entry name" value="Rossmann-like_a/b/a_fold"/>
</dbReference>
<keyword evidence="2" id="KW-0444">Lipid biosynthesis</keyword>
<dbReference type="EC" id="2.7.7.15" evidence="8"/>
<keyword evidence="6" id="KW-0594">Phospholipid biosynthesis</keyword>
<evidence type="ECO:0000256" key="8">
    <source>
        <dbReference type="ARBA" id="ARBA00026101"/>
    </source>
</evidence>
<reference evidence="11" key="1">
    <citation type="submission" date="2021-01" db="EMBL/GenBank/DDBJ databases">
        <authorList>
            <person name="Corre E."/>
            <person name="Pelletier E."/>
            <person name="Niang G."/>
            <person name="Scheremetjew M."/>
            <person name="Finn R."/>
            <person name="Kale V."/>
            <person name="Holt S."/>
            <person name="Cochrane G."/>
            <person name="Meng A."/>
            <person name="Brown T."/>
            <person name="Cohen L."/>
        </authorList>
    </citation>
    <scope>NUCLEOTIDE SEQUENCE</scope>
    <source>
        <strain evidence="11">CT5</strain>
    </source>
</reference>
<dbReference type="Pfam" id="PF01467">
    <property type="entry name" value="CTP_transf_like"/>
    <property type="match status" value="1"/>
</dbReference>
<dbReference type="SUPFAM" id="SSF52374">
    <property type="entry name" value="Nucleotidylyl transferase"/>
    <property type="match status" value="1"/>
</dbReference>
<comment type="similarity">
    <text evidence="1">Belongs to the cytidylyltransferase family.</text>
</comment>
<accession>A0A7S3KLW6</accession>
<keyword evidence="7" id="KW-1208">Phospholipid metabolism</keyword>
<sequence length="299" mass="34446">MPARAATRSKNGDRKGSHTQDPLDAEAKNRIHQLLDNVREQTKEKSESERNENGFVEGEDPDNPVRIYCDGVFDVFHVGHAKVLEQAKKMFKYVYLIVGVSGDEETLRLKGRTVMDEKERTESVEHCKWVDEVICPCPWIISVDFLEKHNIDYVAHDDIPYNSAGAGDIYSEIKKIGKFKATQRTDGISTSDLILRIIKDYDKYIWRSLDRGYTPKELGISQTKALRVKLKEKLLPMVNNSVGKVGKDITKTLDKWKKNSSHFVDHFIHQFDRDYKPKHELVMVDKAILRDDGISDFDY</sequence>
<evidence type="ECO:0000259" key="10">
    <source>
        <dbReference type="Pfam" id="PF01467"/>
    </source>
</evidence>
<dbReference type="CDD" id="cd02174">
    <property type="entry name" value="CCT"/>
    <property type="match status" value="1"/>
</dbReference>